<dbReference type="InterPro" id="IPR050789">
    <property type="entry name" value="Diverse_Enzym_Activities"/>
</dbReference>
<sequence length="374" mass="40431">MTNALPRARQVLEDGMAAGLQVGAQLHVRLAGELVANLALGLAAPGKAMTPDSMMTWLSCSKIVSSVAFARIWEAGLVGLDDPVAAHLPEFAQNGKGGVTLRHLWTHTCGLLGVDNALFAVRYTNTNEENVALICAARPDAGWVPGRKAGYHTSAVFLLLAEIVRRKRGRPFPQVVREEVLLPLGMSDSFVGMTAEEVDRYADRLGETFDTTGAEPKPGSWAPDAPHQLTHVMPGGNGRGPMRELARLLEMLRRGGELDGTRILSPQTVAAMTARHRTGLMDRSWGLRIDWGLGLTLDSKIHHEGRPHLYGYGRHASPRAFGHSGFRTTTAFCDPDAQLVLACSWNGMVADDQVHSARQNALAEAIYEDLGLAP</sequence>
<dbReference type="PANTHER" id="PTHR43283">
    <property type="entry name" value="BETA-LACTAMASE-RELATED"/>
    <property type="match status" value="1"/>
</dbReference>
<comment type="caution">
    <text evidence="2">The sequence shown here is derived from an EMBL/GenBank/DDBJ whole genome shotgun (WGS) entry which is preliminary data.</text>
</comment>
<proteinExistence type="predicted"/>
<evidence type="ECO:0000313" key="2">
    <source>
        <dbReference type="EMBL" id="MFD1782025.1"/>
    </source>
</evidence>
<dbReference type="PANTHER" id="PTHR43283:SF3">
    <property type="entry name" value="BETA-LACTAMASE FAMILY PROTEIN (AFU_ORTHOLOGUE AFUA_5G07500)"/>
    <property type="match status" value="1"/>
</dbReference>
<dbReference type="GO" id="GO:0016787">
    <property type="term" value="F:hydrolase activity"/>
    <property type="evidence" value="ECO:0007669"/>
    <property type="project" value="UniProtKB-KW"/>
</dbReference>
<reference evidence="3" key="1">
    <citation type="journal article" date="2019" name="Int. J. Syst. Evol. Microbiol.">
        <title>The Global Catalogue of Microorganisms (GCM) 10K type strain sequencing project: providing services to taxonomists for standard genome sequencing and annotation.</title>
        <authorList>
            <consortium name="The Broad Institute Genomics Platform"/>
            <consortium name="The Broad Institute Genome Sequencing Center for Infectious Disease"/>
            <person name="Wu L."/>
            <person name="Ma J."/>
        </authorList>
    </citation>
    <scope>NUCLEOTIDE SEQUENCE [LARGE SCALE GENOMIC DNA]</scope>
    <source>
        <strain evidence="3">DFY28</strain>
    </source>
</reference>
<protein>
    <submittedName>
        <fullName evidence="2">Serine hydrolase domain-containing protein</fullName>
        <ecNumber evidence="2">3.-.-.-</ecNumber>
    </submittedName>
</protein>
<name>A0ABW4MVW2_9CAUL</name>
<dbReference type="InterPro" id="IPR012338">
    <property type="entry name" value="Beta-lactam/transpept-like"/>
</dbReference>
<dbReference type="Pfam" id="PF00144">
    <property type="entry name" value="Beta-lactamase"/>
    <property type="match status" value="1"/>
</dbReference>
<dbReference type="EMBL" id="JBHUEY010000001">
    <property type="protein sequence ID" value="MFD1782025.1"/>
    <property type="molecule type" value="Genomic_DNA"/>
</dbReference>
<feature type="domain" description="Beta-lactamase-related" evidence="1">
    <location>
        <begin position="9"/>
        <end position="359"/>
    </location>
</feature>
<dbReference type="Gene3D" id="3.40.710.10">
    <property type="entry name" value="DD-peptidase/beta-lactamase superfamily"/>
    <property type="match status" value="1"/>
</dbReference>
<gene>
    <name evidence="2" type="ORF">ACFSC0_01370</name>
</gene>
<accession>A0ABW4MVW2</accession>
<dbReference type="Proteomes" id="UP001597237">
    <property type="component" value="Unassembled WGS sequence"/>
</dbReference>
<organism evidence="2 3">
    <name type="scientific">Phenylobacterium terrae</name>
    <dbReference type="NCBI Taxonomy" id="2665495"/>
    <lineage>
        <taxon>Bacteria</taxon>
        <taxon>Pseudomonadati</taxon>
        <taxon>Pseudomonadota</taxon>
        <taxon>Alphaproteobacteria</taxon>
        <taxon>Caulobacterales</taxon>
        <taxon>Caulobacteraceae</taxon>
        <taxon>Phenylobacterium</taxon>
    </lineage>
</organism>
<evidence type="ECO:0000259" key="1">
    <source>
        <dbReference type="Pfam" id="PF00144"/>
    </source>
</evidence>
<dbReference type="InterPro" id="IPR001466">
    <property type="entry name" value="Beta-lactam-related"/>
</dbReference>
<evidence type="ECO:0000313" key="3">
    <source>
        <dbReference type="Proteomes" id="UP001597237"/>
    </source>
</evidence>
<dbReference type="EC" id="3.-.-.-" evidence="2"/>
<keyword evidence="2" id="KW-0378">Hydrolase</keyword>
<keyword evidence="3" id="KW-1185">Reference proteome</keyword>
<dbReference type="SUPFAM" id="SSF56601">
    <property type="entry name" value="beta-lactamase/transpeptidase-like"/>
    <property type="match status" value="1"/>
</dbReference>
<dbReference type="RefSeq" id="WP_377281144.1">
    <property type="nucleotide sequence ID" value="NZ_JBHRSI010000003.1"/>
</dbReference>